<proteinExistence type="predicted"/>
<name>A0A1Q9F2A0_SYMMI</name>
<sequence length="346" mass="37594">MRPKTALLRSVAAAASQHLGPSTLLAQLADATEAATVMQDCPWPLLDDFACDGCVAPPRGFRPANLLAKVRAADAAYPSGRKVLPKPLSWDGEDLTCDEAATESRYEAAAQAPPSSGIAQRVACLHLAALPNDYPPLRRMAQSFARHCDWAKFFAAPSRKEEMRSSWKIRIRRRDFEIVNLARAFRETQADKSWMKMQWTDADKPTPGIPGSQTFRTRLWSGNTIQKSLPMAVYAARHLLEDAELFCRLELDSAFSAENLRAFARAKMLRAGDPNFVAALHLGMKLQMGIFPHTAGGGLHDPRSSAETLAAFGAVGQDGRDLSFPGESCFLGADGAGRRVAGSPGK</sequence>
<dbReference type="Proteomes" id="UP000186817">
    <property type="component" value="Unassembled WGS sequence"/>
</dbReference>
<reference evidence="1 2" key="1">
    <citation type="submission" date="2016-02" db="EMBL/GenBank/DDBJ databases">
        <title>Genome analysis of coral dinoflagellate symbionts highlights evolutionary adaptations to a symbiotic lifestyle.</title>
        <authorList>
            <person name="Aranda M."/>
            <person name="Li Y."/>
            <person name="Liew Y.J."/>
            <person name="Baumgarten S."/>
            <person name="Simakov O."/>
            <person name="Wilson M."/>
            <person name="Piel J."/>
            <person name="Ashoor H."/>
            <person name="Bougouffa S."/>
            <person name="Bajic V.B."/>
            <person name="Ryu T."/>
            <person name="Ravasi T."/>
            <person name="Bayer T."/>
            <person name="Micklem G."/>
            <person name="Kim H."/>
            <person name="Bhak J."/>
            <person name="Lajeunesse T.C."/>
            <person name="Voolstra C.R."/>
        </authorList>
    </citation>
    <scope>NUCLEOTIDE SEQUENCE [LARGE SCALE GENOMIC DNA]</scope>
    <source>
        <strain evidence="1 2">CCMP2467</strain>
    </source>
</reference>
<evidence type="ECO:0000313" key="2">
    <source>
        <dbReference type="Proteomes" id="UP000186817"/>
    </source>
</evidence>
<organism evidence="1 2">
    <name type="scientific">Symbiodinium microadriaticum</name>
    <name type="common">Dinoflagellate</name>
    <name type="synonym">Zooxanthella microadriatica</name>
    <dbReference type="NCBI Taxonomy" id="2951"/>
    <lineage>
        <taxon>Eukaryota</taxon>
        <taxon>Sar</taxon>
        <taxon>Alveolata</taxon>
        <taxon>Dinophyceae</taxon>
        <taxon>Suessiales</taxon>
        <taxon>Symbiodiniaceae</taxon>
        <taxon>Symbiodinium</taxon>
    </lineage>
</organism>
<dbReference type="EMBL" id="LSRX01000023">
    <property type="protein sequence ID" value="OLQ13795.1"/>
    <property type="molecule type" value="Genomic_DNA"/>
</dbReference>
<comment type="caution">
    <text evidence="1">The sequence shown here is derived from an EMBL/GenBank/DDBJ whole genome shotgun (WGS) entry which is preliminary data.</text>
</comment>
<accession>A0A1Q9F2A0</accession>
<dbReference type="AlphaFoldDB" id="A0A1Q9F2A0"/>
<protein>
    <submittedName>
        <fullName evidence="1">Uncharacterized protein</fullName>
    </submittedName>
</protein>
<dbReference type="OrthoDB" id="414985at2759"/>
<keyword evidence="2" id="KW-1185">Reference proteome</keyword>
<evidence type="ECO:0000313" key="1">
    <source>
        <dbReference type="EMBL" id="OLQ13795.1"/>
    </source>
</evidence>
<gene>
    <name evidence="1" type="ORF">AK812_SmicGene2123</name>
</gene>